<comment type="caution">
    <text evidence="7">The sequence shown here is derived from an EMBL/GenBank/DDBJ whole genome shotgun (WGS) entry which is preliminary data.</text>
</comment>
<dbReference type="OrthoDB" id="9802510at2"/>
<dbReference type="InterPro" id="IPR000415">
    <property type="entry name" value="Nitroreductase-like"/>
</dbReference>
<evidence type="ECO:0000313" key="7">
    <source>
        <dbReference type="EMBL" id="RCW80779.1"/>
    </source>
</evidence>
<proteinExistence type="inferred from homology"/>
<dbReference type="SUPFAM" id="SSF55469">
    <property type="entry name" value="FMN-dependent nitroreductase-like"/>
    <property type="match status" value="1"/>
</dbReference>
<evidence type="ECO:0000256" key="2">
    <source>
        <dbReference type="ARBA" id="ARBA00007118"/>
    </source>
</evidence>
<dbReference type="Proteomes" id="UP000253345">
    <property type="component" value="Unassembled WGS sequence"/>
</dbReference>
<dbReference type="EMBL" id="QPJL01000017">
    <property type="protein sequence ID" value="RCW80779.1"/>
    <property type="molecule type" value="Genomic_DNA"/>
</dbReference>
<accession>A0A368YMG1</accession>
<dbReference type="PANTHER" id="PTHR43673:SF2">
    <property type="entry name" value="NITROREDUCTASE"/>
    <property type="match status" value="1"/>
</dbReference>
<dbReference type="Pfam" id="PF00881">
    <property type="entry name" value="Nitroreductase"/>
    <property type="match status" value="1"/>
</dbReference>
<dbReference type="InterPro" id="IPR029479">
    <property type="entry name" value="Nitroreductase"/>
</dbReference>
<comment type="cofactor">
    <cofactor evidence="1">
        <name>FMN</name>
        <dbReference type="ChEBI" id="CHEBI:58210"/>
    </cofactor>
</comment>
<evidence type="ECO:0000256" key="1">
    <source>
        <dbReference type="ARBA" id="ARBA00001917"/>
    </source>
</evidence>
<protein>
    <submittedName>
        <fullName evidence="7">Nitroreductase</fullName>
    </submittedName>
</protein>
<evidence type="ECO:0000313" key="8">
    <source>
        <dbReference type="Proteomes" id="UP000253345"/>
    </source>
</evidence>
<organism evidence="7 8">
    <name type="scientific">Paracoccus lutimaris</name>
    <dbReference type="NCBI Taxonomy" id="1490030"/>
    <lineage>
        <taxon>Bacteria</taxon>
        <taxon>Pseudomonadati</taxon>
        <taxon>Pseudomonadota</taxon>
        <taxon>Alphaproteobacteria</taxon>
        <taxon>Rhodobacterales</taxon>
        <taxon>Paracoccaceae</taxon>
        <taxon>Paracoccus</taxon>
    </lineage>
</organism>
<reference evidence="7 8" key="1">
    <citation type="submission" date="2018-07" db="EMBL/GenBank/DDBJ databases">
        <title>Genomic Encyclopedia of Type Strains, Phase III (KMG-III): the genomes of soil and plant-associated and newly described type strains.</title>
        <authorList>
            <person name="Whitman W."/>
        </authorList>
    </citation>
    <scope>NUCLEOTIDE SEQUENCE [LARGE SCALE GENOMIC DNA]</scope>
    <source>
        <strain evidence="7 8">CECT 8525</strain>
    </source>
</reference>
<sequence>MTLTPVEETLFGRRSVRAYLGTPVPRPDIERICRAARTAPSGANLQPGAFHVLTGDALAGLSRALLAAIEAGAPVAAEYSYFPDPMPPELKARQRAAGYALYAALGIPRRDLQARRAQFDRNYAFFDAPVGIVVTIDRQMGAGCFMDLGMALMAFQLAAEGLGYATSGIGALANYGPVAHAHLNLPADEMVVCGLALGRPDHADPVNGFRTERAELGAYTRFYGFTGES</sequence>
<evidence type="ECO:0000259" key="6">
    <source>
        <dbReference type="Pfam" id="PF00881"/>
    </source>
</evidence>
<dbReference type="RefSeq" id="WP_114350085.1">
    <property type="nucleotide sequence ID" value="NZ_QPJL01000017.1"/>
</dbReference>
<keyword evidence="8" id="KW-1185">Reference proteome</keyword>
<gene>
    <name evidence="7" type="ORF">DFP89_11724</name>
</gene>
<evidence type="ECO:0000256" key="3">
    <source>
        <dbReference type="ARBA" id="ARBA00022630"/>
    </source>
</evidence>
<evidence type="ECO:0000256" key="4">
    <source>
        <dbReference type="ARBA" id="ARBA00022643"/>
    </source>
</evidence>
<dbReference type="PANTHER" id="PTHR43673">
    <property type="entry name" value="NAD(P)H NITROREDUCTASE YDGI-RELATED"/>
    <property type="match status" value="1"/>
</dbReference>
<keyword evidence="3" id="KW-0285">Flavoprotein</keyword>
<dbReference type="Gene3D" id="3.40.109.10">
    <property type="entry name" value="NADH Oxidase"/>
    <property type="match status" value="1"/>
</dbReference>
<dbReference type="GO" id="GO:0016491">
    <property type="term" value="F:oxidoreductase activity"/>
    <property type="evidence" value="ECO:0007669"/>
    <property type="project" value="UniProtKB-KW"/>
</dbReference>
<dbReference type="CDD" id="cd02136">
    <property type="entry name" value="PnbA_NfnB-like"/>
    <property type="match status" value="1"/>
</dbReference>
<comment type="similarity">
    <text evidence="2">Belongs to the nitroreductase family.</text>
</comment>
<keyword evidence="5" id="KW-0560">Oxidoreductase</keyword>
<evidence type="ECO:0000256" key="5">
    <source>
        <dbReference type="ARBA" id="ARBA00023002"/>
    </source>
</evidence>
<keyword evidence="4" id="KW-0288">FMN</keyword>
<dbReference type="AlphaFoldDB" id="A0A368YMG1"/>
<name>A0A368YMG1_9RHOB</name>
<feature type="domain" description="Nitroreductase" evidence="6">
    <location>
        <begin position="12"/>
        <end position="199"/>
    </location>
</feature>